<evidence type="ECO:0000313" key="3">
    <source>
        <dbReference type="Proteomes" id="UP001139887"/>
    </source>
</evidence>
<accession>A0A9W8M259</accession>
<dbReference type="OrthoDB" id="5588474at2759"/>
<proteinExistence type="predicted"/>
<evidence type="ECO:0000313" key="2">
    <source>
        <dbReference type="EMBL" id="KAJ2851251.1"/>
    </source>
</evidence>
<feature type="compositionally biased region" description="Basic residues" evidence="1">
    <location>
        <begin position="783"/>
        <end position="792"/>
    </location>
</feature>
<feature type="compositionally biased region" description="Polar residues" evidence="1">
    <location>
        <begin position="689"/>
        <end position="700"/>
    </location>
</feature>
<feature type="region of interest" description="Disordered" evidence="1">
    <location>
        <begin position="254"/>
        <end position="276"/>
    </location>
</feature>
<feature type="compositionally biased region" description="Polar residues" evidence="1">
    <location>
        <begin position="741"/>
        <end position="759"/>
    </location>
</feature>
<feature type="region of interest" description="Disordered" evidence="1">
    <location>
        <begin position="620"/>
        <end position="642"/>
    </location>
</feature>
<protein>
    <recommendedName>
        <fullName evidence="4">PH domain-containing protein</fullName>
    </recommendedName>
</protein>
<comment type="caution">
    <text evidence="2">The sequence shown here is derived from an EMBL/GenBank/DDBJ whole genome shotgun (WGS) entry which is preliminary data.</text>
</comment>
<organism evidence="2 3">
    <name type="scientific">Coemansia brasiliensis</name>
    <dbReference type="NCBI Taxonomy" id="2650707"/>
    <lineage>
        <taxon>Eukaryota</taxon>
        <taxon>Fungi</taxon>
        <taxon>Fungi incertae sedis</taxon>
        <taxon>Zoopagomycota</taxon>
        <taxon>Kickxellomycotina</taxon>
        <taxon>Kickxellomycetes</taxon>
        <taxon>Kickxellales</taxon>
        <taxon>Kickxellaceae</taxon>
        <taxon>Coemansia</taxon>
    </lineage>
</organism>
<gene>
    <name evidence="2" type="ORF">IWW36_001272</name>
</gene>
<feature type="compositionally biased region" description="Basic and acidic residues" evidence="1">
    <location>
        <begin position="719"/>
        <end position="732"/>
    </location>
</feature>
<feature type="compositionally biased region" description="Polar residues" evidence="1">
    <location>
        <begin position="381"/>
        <end position="390"/>
    </location>
</feature>
<dbReference type="AlphaFoldDB" id="A0A9W8M259"/>
<name>A0A9W8M259_9FUNG</name>
<feature type="compositionally biased region" description="Low complexity" evidence="1">
    <location>
        <begin position="260"/>
        <end position="276"/>
    </location>
</feature>
<dbReference type="Proteomes" id="UP001139887">
    <property type="component" value="Unassembled WGS sequence"/>
</dbReference>
<feature type="region of interest" description="Disordered" evidence="1">
    <location>
        <begin position="28"/>
        <end position="49"/>
    </location>
</feature>
<dbReference type="SUPFAM" id="SSF50729">
    <property type="entry name" value="PH domain-like"/>
    <property type="match status" value="1"/>
</dbReference>
<feature type="region of interest" description="Disordered" evidence="1">
    <location>
        <begin position="349"/>
        <end position="391"/>
    </location>
</feature>
<feature type="region of interest" description="Disordered" evidence="1">
    <location>
        <begin position="656"/>
        <end position="792"/>
    </location>
</feature>
<feature type="region of interest" description="Disordered" evidence="1">
    <location>
        <begin position="114"/>
        <end position="144"/>
    </location>
</feature>
<dbReference type="Gene3D" id="3.10.20.90">
    <property type="entry name" value="Phosphatidylinositol 3-kinase Catalytic Subunit, Chain A, domain 1"/>
    <property type="match status" value="1"/>
</dbReference>
<keyword evidence="3" id="KW-1185">Reference proteome</keyword>
<sequence length="792" mass="85845">MPIIGGHKTLSSLLHLSGSNKVDGRTAFSPYTGSLSDGGPTNGRDAAASETETMVGTPSMNFGTSITLNVRYVAKDMWRKVTFPPGITVTQARDICMLRFNVWQQTLTQEEIAGGEQLNTSSSSKGAKVAPPIMPPGSQGSKSQPELREQYGLFWTSAGHWLEADEMLNAYPLRKGEVLELQHMVDFIQLQPHEFKHSYTESFIYYLRPDSGAESNWQLYWSVLRGRVLRLYRRKGQQDADIEVDLSRPFRLTDQDGRSWPRSSSKTGGSSGSDIGNVQSLLENLPKVSGSSSNTSGTSGGMLIVQTAGSGNVSTATLAQAAAQTHALCTCDVFDYEVWHRTLRHTLSAGANGGSGGSSMSASASISGASNNSGGMPQPDTPTQYSTHTSDMTEKSGCALSMLSPQMTYRFRPSSTRHEGYVNRKSPHGYGFRRRYCVLLPTALYGFIHADDCKGVADEDLLAKSEFAMALDPSAVTVEAIAWNGRFLLRVFGPDSRSLRDNPAPASMQTETNMRAQCTDILATAAQAAIEQQGSTFGVLPDARELVRLMIDNSEDGQTWAVGFNSIAGLQITGQSKVIISARRTNSLAESKSLANLKTSSNANDYHTMPAARSGALPSTLEEQDEYPQPTPGSAPTSGRQQSLSEFIVSQMDPISGRPVQQQQQQAPSPPPTMPQAAHSSVSGLGIQQHPNLQNASSLAEPQDDGKQKPKWIPLSIDKYIKEEEEKKRHQGYEGGIHATASRSSGGPHTLQSKPSNVSDNDDQPYSDYSSSHGSRPPARFNWFKRRGSTSK</sequence>
<evidence type="ECO:0008006" key="4">
    <source>
        <dbReference type="Google" id="ProtNLM"/>
    </source>
</evidence>
<dbReference type="EMBL" id="JANBUW010000015">
    <property type="protein sequence ID" value="KAJ2851251.1"/>
    <property type="molecule type" value="Genomic_DNA"/>
</dbReference>
<evidence type="ECO:0000256" key="1">
    <source>
        <dbReference type="SAM" id="MobiDB-lite"/>
    </source>
</evidence>
<feature type="compositionally biased region" description="Polar residues" evidence="1">
    <location>
        <begin position="632"/>
        <end position="642"/>
    </location>
</feature>
<feature type="compositionally biased region" description="Low complexity" evidence="1">
    <location>
        <begin position="358"/>
        <end position="375"/>
    </location>
</feature>
<reference evidence="2" key="1">
    <citation type="submission" date="2022-07" db="EMBL/GenBank/DDBJ databases">
        <title>Phylogenomic reconstructions and comparative analyses of Kickxellomycotina fungi.</title>
        <authorList>
            <person name="Reynolds N.K."/>
            <person name="Stajich J.E."/>
            <person name="Barry K."/>
            <person name="Grigoriev I.V."/>
            <person name="Crous P."/>
            <person name="Smith M.E."/>
        </authorList>
    </citation>
    <scope>NUCLEOTIDE SEQUENCE</scope>
    <source>
        <strain evidence="2">NRRL 1566</strain>
    </source>
</reference>